<comment type="caution">
    <text evidence="1">The sequence shown here is derived from an EMBL/GenBank/DDBJ whole genome shotgun (WGS) entry which is preliminary data.</text>
</comment>
<sequence>MEAKQNLSKEFVAHLDGDDKLDTSATFAAVLATRDAIWKKVSSALSLQEDMRCADIREFSDLDGNAVGRIRTFTGDLSPVDWVIHSNIGRPQNTFTNIHLTVYLDDSIDVPNLGMAFGTLPDAFFYVDPMPRCEVLSQPDYLQKYMAPLNDIYMELQQELFEAGIKPLVPAMPFIRSSLSPLALAGVVPLDFYREKVEPKVHAYVDYWLELVRNAAPLADPEARARLKQRDTLVRRNIVHLDPANPIAERLVGKPLADRLVRILCAEERSEKAMVE</sequence>
<organism evidence="1 2">
    <name type="scientific">Biformimicrobium ophioploci</name>
    <dbReference type="NCBI Taxonomy" id="3036711"/>
    <lineage>
        <taxon>Bacteria</taxon>
        <taxon>Pseudomonadati</taxon>
        <taxon>Pseudomonadota</taxon>
        <taxon>Gammaproteobacteria</taxon>
        <taxon>Cellvibrionales</taxon>
        <taxon>Microbulbiferaceae</taxon>
        <taxon>Biformimicrobium</taxon>
    </lineage>
</organism>
<dbReference type="PANTHER" id="PTHR34685:SF2">
    <property type="entry name" value="RED CHLOROPHYLL CATABOLITE REDUCTASE, CHLOROPLASTIC"/>
    <property type="match status" value="1"/>
</dbReference>
<dbReference type="RefSeq" id="WP_285762821.1">
    <property type="nucleotide sequence ID" value="NZ_BSYJ01000001.1"/>
</dbReference>
<keyword evidence="2" id="KW-1185">Reference proteome</keyword>
<dbReference type="InterPro" id="IPR009439">
    <property type="entry name" value="RCC_reductase"/>
</dbReference>
<dbReference type="EMBL" id="BSYJ01000001">
    <property type="protein sequence ID" value="GMG86318.1"/>
    <property type="molecule type" value="Genomic_DNA"/>
</dbReference>
<name>A0ABQ6LW65_9GAMM</name>
<protein>
    <recommendedName>
        <fullName evidence="3">Red chlorophyll catabolite reductase</fullName>
    </recommendedName>
</protein>
<evidence type="ECO:0000313" key="1">
    <source>
        <dbReference type="EMBL" id="GMG86318.1"/>
    </source>
</evidence>
<dbReference type="PANTHER" id="PTHR34685">
    <property type="entry name" value="RED CHLOROPHYLL CATABOLITE REDUCTASE, CHLOROPLASTIC"/>
    <property type="match status" value="1"/>
</dbReference>
<accession>A0ABQ6LW65</accession>
<gene>
    <name evidence="1" type="ORF">MNKW57_06390</name>
</gene>
<proteinExistence type="predicted"/>
<dbReference type="Proteomes" id="UP001224392">
    <property type="component" value="Unassembled WGS sequence"/>
</dbReference>
<dbReference type="Gene3D" id="3.40.1500.20">
    <property type="match status" value="1"/>
</dbReference>
<evidence type="ECO:0000313" key="2">
    <source>
        <dbReference type="Proteomes" id="UP001224392"/>
    </source>
</evidence>
<reference evidence="1 2" key="1">
    <citation type="submission" date="2023-04" db="EMBL/GenBank/DDBJ databases">
        <title>Marinobulbifer ophiurae gen. nov., sp. Nov., isolate from tissue of brittle star Ophioplocus japonicus.</title>
        <authorList>
            <person name="Kawano K."/>
            <person name="Sawayama S."/>
            <person name="Nakagawa S."/>
        </authorList>
    </citation>
    <scope>NUCLEOTIDE SEQUENCE [LARGE SCALE GENOMIC DNA]</scope>
    <source>
        <strain evidence="1 2">NKW57</strain>
    </source>
</reference>
<evidence type="ECO:0008006" key="3">
    <source>
        <dbReference type="Google" id="ProtNLM"/>
    </source>
</evidence>
<dbReference type="Pfam" id="PF06405">
    <property type="entry name" value="RCC_reductase"/>
    <property type="match status" value="1"/>
</dbReference>